<proteinExistence type="predicted"/>
<dbReference type="AlphaFoldDB" id="B4K472"/>
<name>B4K472_DROGR</name>
<dbReference type="Proteomes" id="UP000001070">
    <property type="component" value="Unassembled WGS sequence"/>
</dbReference>
<protein>
    <submittedName>
        <fullName evidence="1">GH11758</fullName>
    </submittedName>
</protein>
<sequence length="56" mass="6713">MEAETEMDPKLKQEQKQELELELEPKVTFWVSGSFGQMEFRLFALFHFSRFVLTMP</sequence>
<dbReference type="EMBL" id="CH929090">
    <property type="protein sequence ID" value="EDW05201.1"/>
    <property type="molecule type" value="Genomic_DNA"/>
</dbReference>
<organism evidence="2">
    <name type="scientific">Drosophila grimshawi</name>
    <name type="common">Hawaiian fruit fly</name>
    <name type="synonym">Idiomyia grimshawi</name>
    <dbReference type="NCBI Taxonomy" id="7222"/>
    <lineage>
        <taxon>Eukaryota</taxon>
        <taxon>Metazoa</taxon>
        <taxon>Ecdysozoa</taxon>
        <taxon>Arthropoda</taxon>
        <taxon>Hexapoda</taxon>
        <taxon>Insecta</taxon>
        <taxon>Pterygota</taxon>
        <taxon>Neoptera</taxon>
        <taxon>Endopterygota</taxon>
        <taxon>Diptera</taxon>
        <taxon>Brachycera</taxon>
        <taxon>Muscomorpha</taxon>
        <taxon>Ephydroidea</taxon>
        <taxon>Drosophilidae</taxon>
        <taxon>Drosophila</taxon>
        <taxon>Hawaiian Drosophila</taxon>
    </lineage>
</organism>
<keyword evidence="2" id="KW-1185">Reference proteome</keyword>
<accession>B4K472</accession>
<dbReference type="InParanoid" id="B4K472"/>
<reference evidence="1 2" key="1">
    <citation type="journal article" date="2007" name="Nature">
        <title>Evolution of genes and genomes on the Drosophila phylogeny.</title>
        <authorList>
            <consortium name="Drosophila 12 Genomes Consortium"/>
            <person name="Clark A.G."/>
            <person name="Eisen M.B."/>
            <person name="Smith D.R."/>
            <person name="Bergman C.M."/>
            <person name="Oliver B."/>
            <person name="Markow T.A."/>
            <person name="Kaufman T.C."/>
            <person name="Kellis M."/>
            <person name="Gelbart W."/>
            <person name="Iyer V.N."/>
            <person name="Pollard D.A."/>
            <person name="Sackton T.B."/>
            <person name="Larracuente A.M."/>
            <person name="Singh N.D."/>
            <person name="Abad J.P."/>
            <person name="Abt D.N."/>
            <person name="Adryan B."/>
            <person name="Aguade M."/>
            <person name="Akashi H."/>
            <person name="Anderson W.W."/>
            <person name="Aquadro C.F."/>
            <person name="Ardell D.H."/>
            <person name="Arguello R."/>
            <person name="Artieri C.G."/>
            <person name="Barbash D.A."/>
            <person name="Barker D."/>
            <person name="Barsanti P."/>
            <person name="Batterham P."/>
            <person name="Batzoglou S."/>
            <person name="Begun D."/>
            <person name="Bhutkar A."/>
            <person name="Blanco E."/>
            <person name="Bosak S.A."/>
            <person name="Bradley R.K."/>
            <person name="Brand A.D."/>
            <person name="Brent M.R."/>
            <person name="Brooks A.N."/>
            <person name="Brown R.H."/>
            <person name="Butlin R.K."/>
            <person name="Caggese C."/>
            <person name="Calvi B.R."/>
            <person name="Bernardo de Carvalho A."/>
            <person name="Caspi A."/>
            <person name="Castrezana S."/>
            <person name="Celniker S.E."/>
            <person name="Chang J.L."/>
            <person name="Chapple C."/>
            <person name="Chatterji S."/>
            <person name="Chinwalla A."/>
            <person name="Civetta A."/>
            <person name="Clifton S.W."/>
            <person name="Comeron J.M."/>
            <person name="Costello J.C."/>
            <person name="Coyne J.A."/>
            <person name="Daub J."/>
            <person name="David R.G."/>
            <person name="Delcher A.L."/>
            <person name="Delehaunty K."/>
            <person name="Do C.B."/>
            <person name="Ebling H."/>
            <person name="Edwards K."/>
            <person name="Eickbush T."/>
            <person name="Evans J.D."/>
            <person name="Filipski A."/>
            <person name="Findeiss S."/>
            <person name="Freyhult E."/>
            <person name="Fulton L."/>
            <person name="Fulton R."/>
            <person name="Garcia A.C."/>
            <person name="Gardiner A."/>
            <person name="Garfield D.A."/>
            <person name="Garvin B.E."/>
            <person name="Gibson G."/>
            <person name="Gilbert D."/>
            <person name="Gnerre S."/>
            <person name="Godfrey J."/>
            <person name="Good R."/>
            <person name="Gotea V."/>
            <person name="Gravely B."/>
            <person name="Greenberg A.J."/>
            <person name="Griffiths-Jones S."/>
            <person name="Gross S."/>
            <person name="Guigo R."/>
            <person name="Gustafson E.A."/>
            <person name="Haerty W."/>
            <person name="Hahn M.W."/>
            <person name="Halligan D.L."/>
            <person name="Halpern A.L."/>
            <person name="Halter G.M."/>
            <person name="Han M.V."/>
            <person name="Heger A."/>
            <person name="Hillier L."/>
            <person name="Hinrichs A.S."/>
            <person name="Holmes I."/>
            <person name="Hoskins R.A."/>
            <person name="Hubisz M.J."/>
            <person name="Hultmark D."/>
            <person name="Huntley M.A."/>
            <person name="Jaffe D.B."/>
            <person name="Jagadeeshan S."/>
            <person name="Jeck W.R."/>
            <person name="Johnson J."/>
            <person name="Jones C.D."/>
            <person name="Jordan W.C."/>
            <person name="Karpen G.H."/>
            <person name="Kataoka E."/>
            <person name="Keightley P.D."/>
            <person name="Kheradpour P."/>
            <person name="Kirkness E.F."/>
            <person name="Koerich L.B."/>
            <person name="Kristiansen K."/>
            <person name="Kudrna D."/>
            <person name="Kulathinal R.J."/>
            <person name="Kumar S."/>
            <person name="Kwok R."/>
            <person name="Lander E."/>
            <person name="Langley C.H."/>
            <person name="Lapoint R."/>
            <person name="Lazzaro B.P."/>
            <person name="Lee S.J."/>
            <person name="Levesque L."/>
            <person name="Li R."/>
            <person name="Lin C.F."/>
            <person name="Lin M.F."/>
            <person name="Lindblad-Toh K."/>
            <person name="Llopart A."/>
            <person name="Long M."/>
            <person name="Low L."/>
            <person name="Lozovsky E."/>
            <person name="Lu J."/>
            <person name="Luo M."/>
            <person name="Machado C.A."/>
            <person name="Makalowski W."/>
            <person name="Marzo M."/>
            <person name="Matsuda M."/>
            <person name="Matzkin L."/>
            <person name="McAllister B."/>
            <person name="McBride C.S."/>
            <person name="McKernan B."/>
            <person name="McKernan K."/>
            <person name="Mendez-Lago M."/>
            <person name="Minx P."/>
            <person name="Mollenhauer M.U."/>
            <person name="Montooth K."/>
            <person name="Mount S.M."/>
            <person name="Mu X."/>
            <person name="Myers E."/>
            <person name="Negre B."/>
            <person name="Newfeld S."/>
            <person name="Nielsen R."/>
            <person name="Noor M.A."/>
            <person name="O'Grady P."/>
            <person name="Pachter L."/>
            <person name="Papaceit M."/>
            <person name="Parisi M.J."/>
            <person name="Parisi M."/>
            <person name="Parts L."/>
            <person name="Pedersen J.S."/>
            <person name="Pesole G."/>
            <person name="Phillippy A.M."/>
            <person name="Ponting C.P."/>
            <person name="Pop M."/>
            <person name="Porcelli D."/>
            <person name="Powell J.R."/>
            <person name="Prohaska S."/>
            <person name="Pruitt K."/>
            <person name="Puig M."/>
            <person name="Quesneville H."/>
            <person name="Ram K.R."/>
            <person name="Rand D."/>
            <person name="Rasmussen M.D."/>
            <person name="Reed L.K."/>
            <person name="Reenan R."/>
            <person name="Reily A."/>
            <person name="Remington K.A."/>
            <person name="Rieger T.T."/>
            <person name="Ritchie M.G."/>
            <person name="Robin C."/>
            <person name="Rogers Y.H."/>
            <person name="Rohde C."/>
            <person name="Rozas J."/>
            <person name="Rubenfield M.J."/>
            <person name="Ruiz A."/>
            <person name="Russo S."/>
            <person name="Salzberg S.L."/>
            <person name="Sanchez-Gracia A."/>
            <person name="Saranga D.J."/>
            <person name="Sato H."/>
            <person name="Schaeffer S.W."/>
            <person name="Schatz M.C."/>
            <person name="Schlenke T."/>
            <person name="Schwartz R."/>
            <person name="Segarra C."/>
            <person name="Singh R.S."/>
            <person name="Sirot L."/>
            <person name="Sirota M."/>
            <person name="Sisneros N.B."/>
            <person name="Smith C.D."/>
            <person name="Smith T.F."/>
            <person name="Spieth J."/>
            <person name="Stage D.E."/>
            <person name="Stark A."/>
            <person name="Stephan W."/>
            <person name="Strausberg R.L."/>
            <person name="Strempel S."/>
            <person name="Sturgill D."/>
            <person name="Sutton G."/>
            <person name="Sutton G.G."/>
            <person name="Tao W."/>
            <person name="Teichmann S."/>
            <person name="Tobari Y.N."/>
            <person name="Tomimura Y."/>
            <person name="Tsolas J.M."/>
            <person name="Valente V.L."/>
            <person name="Venter E."/>
            <person name="Venter J.C."/>
            <person name="Vicario S."/>
            <person name="Vieira F.G."/>
            <person name="Vilella A.J."/>
            <person name="Villasante A."/>
            <person name="Walenz B."/>
            <person name="Wang J."/>
            <person name="Wasserman M."/>
            <person name="Watts T."/>
            <person name="Wilson D."/>
            <person name="Wilson R.K."/>
            <person name="Wing R.A."/>
            <person name="Wolfner M.F."/>
            <person name="Wong A."/>
            <person name="Wong G.K."/>
            <person name="Wu C.I."/>
            <person name="Wu G."/>
            <person name="Yamamoto D."/>
            <person name="Yang H.P."/>
            <person name="Yang S.P."/>
            <person name="Yorke J.A."/>
            <person name="Yoshida K."/>
            <person name="Zdobnov E."/>
            <person name="Zhang P."/>
            <person name="Zhang Y."/>
            <person name="Zimin A.V."/>
            <person name="Baldwin J."/>
            <person name="Abdouelleil A."/>
            <person name="Abdulkadir J."/>
            <person name="Abebe A."/>
            <person name="Abera B."/>
            <person name="Abreu J."/>
            <person name="Acer S.C."/>
            <person name="Aftuck L."/>
            <person name="Alexander A."/>
            <person name="An P."/>
            <person name="Anderson E."/>
            <person name="Anderson S."/>
            <person name="Arachi H."/>
            <person name="Azer M."/>
            <person name="Bachantsang P."/>
            <person name="Barry A."/>
            <person name="Bayul T."/>
            <person name="Berlin A."/>
            <person name="Bessette D."/>
            <person name="Bloom T."/>
            <person name="Blye J."/>
            <person name="Boguslavskiy L."/>
            <person name="Bonnet C."/>
            <person name="Boukhgalter B."/>
            <person name="Bourzgui I."/>
            <person name="Brown A."/>
            <person name="Cahill P."/>
            <person name="Channer S."/>
            <person name="Cheshatsang Y."/>
            <person name="Chuda L."/>
            <person name="Citroen M."/>
            <person name="Collymore A."/>
            <person name="Cooke P."/>
            <person name="Costello M."/>
            <person name="D'Aco K."/>
            <person name="Daza R."/>
            <person name="De Haan G."/>
            <person name="DeGray S."/>
            <person name="DeMaso C."/>
            <person name="Dhargay N."/>
            <person name="Dooley K."/>
            <person name="Dooley E."/>
            <person name="Doricent M."/>
            <person name="Dorje P."/>
            <person name="Dorjee K."/>
            <person name="Dupes A."/>
            <person name="Elong R."/>
            <person name="Falk J."/>
            <person name="Farina A."/>
            <person name="Faro S."/>
            <person name="Ferguson D."/>
            <person name="Fisher S."/>
            <person name="Foley C.D."/>
            <person name="Franke A."/>
            <person name="Friedrich D."/>
            <person name="Gadbois L."/>
            <person name="Gearin G."/>
            <person name="Gearin C.R."/>
            <person name="Giannoukos G."/>
            <person name="Goode T."/>
            <person name="Graham J."/>
            <person name="Grandbois E."/>
            <person name="Grewal S."/>
            <person name="Gyaltsen K."/>
            <person name="Hafez N."/>
            <person name="Hagos B."/>
            <person name="Hall J."/>
            <person name="Henson C."/>
            <person name="Hollinger A."/>
            <person name="Honan T."/>
            <person name="Huard M.D."/>
            <person name="Hughes L."/>
            <person name="Hurhula B."/>
            <person name="Husby M.E."/>
            <person name="Kamat A."/>
            <person name="Kanga B."/>
            <person name="Kashin S."/>
            <person name="Khazanovich D."/>
            <person name="Kisner P."/>
            <person name="Lance K."/>
            <person name="Lara M."/>
            <person name="Lee W."/>
            <person name="Lennon N."/>
            <person name="Letendre F."/>
            <person name="LeVine R."/>
            <person name="Lipovsky A."/>
            <person name="Liu X."/>
            <person name="Liu J."/>
            <person name="Liu S."/>
            <person name="Lokyitsang T."/>
            <person name="Lokyitsang Y."/>
            <person name="Lubonja R."/>
            <person name="Lui A."/>
            <person name="MacDonald P."/>
            <person name="Magnisalis V."/>
            <person name="Maru K."/>
            <person name="Matthews C."/>
            <person name="McCusker W."/>
            <person name="McDonough S."/>
            <person name="Mehta T."/>
            <person name="Meldrim J."/>
            <person name="Meneus L."/>
            <person name="Mihai O."/>
            <person name="Mihalev A."/>
            <person name="Mihova T."/>
            <person name="Mittelman R."/>
            <person name="Mlenga V."/>
            <person name="Montmayeur A."/>
            <person name="Mulrain L."/>
            <person name="Navidi A."/>
            <person name="Naylor J."/>
            <person name="Negash T."/>
            <person name="Nguyen T."/>
            <person name="Nguyen N."/>
            <person name="Nicol R."/>
            <person name="Norbu C."/>
            <person name="Norbu N."/>
            <person name="Novod N."/>
            <person name="O'Neill B."/>
            <person name="Osman S."/>
            <person name="Markiewicz E."/>
            <person name="Oyono O.L."/>
            <person name="Patti C."/>
            <person name="Phunkhang P."/>
            <person name="Pierre F."/>
            <person name="Priest M."/>
            <person name="Raghuraman S."/>
            <person name="Rege F."/>
            <person name="Reyes R."/>
            <person name="Rise C."/>
            <person name="Rogov P."/>
            <person name="Ross K."/>
            <person name="Ryan E."/>
            <person name="Settipalli S."/>
            <person name="Shea T."/>
            <person name="Sherpa N."/>
            <person name="Shi L."/>
            <person name="Shih D."/>
            <person name="Sparrow T."/>
            <person name="Spaulding J."/>
            <person name="Stalker J."/>
            <person name="Stange-Thomann N."/>
            <person name="Stavropoulos S."/>
            <person name="Stone C."/>
            <person name="Strader C."/>
            <person name="Tesfaye S."/>
            <person name="Thomson T."/>
            <person name="Thoulutsang Y."/>
            <person name="Thoulutsang D."/>
            <person name="Topham K."/>
            <person name="Topping I."/>
            <person name="Tsamla T."/>
            <person name="Vassiliev H."/>
            <person name="Vo A."/>
            <person name="Wangchuk T."/>
            <person name="Wangdi T."/>
            <person name="Weiand M."/>
            <person name="Wilkinson J."/>
            <person name="Wilson A."/>
            <person name="Yadav S."/>
            <person name="Young G."/>
            <person name="Yu Q."/>
            <person name="Zembek L."/>
            <person name="Zhong D."/>
            <person name="Zimmer A."/>
            <person name="Zwirko Z."/>
            <person name="Jaffe D.B."/>
            <person name="Alvarez P."/>
            <person name="Brockman W."/>
            <person name="Butler J."/>
            <person name="Chin C."/>
            <person name="Gnerre S."/>
            <person name="Grabherr M."/>
            <person name="Kleber M."/>
            <person name="Mauceli E."/>
            <person name="MacCallum I."/>
        </authorList>
    </citation>
    <scope>NUCLEOTIDE SEQUENCE [LARGE SCALE GENOMIC DNA]</scope>
    <source>
        <strain evidence="2">Tucson 15287-2541.00</strain>
    </source>
</reference>
<gene>
    <name evidence="1" type="primary">Dgri\GH11758</name>
    <name evidence="1" type="ORF">Dgri_GH11758</name>
</gene>
<evidence type="ECO:0000313" key="1">
    <source>
        <dbReference type="EMBL" id="EDW05201.1"/>
    </source>
</evidence>
<evidence type="ECO:0000313" key="2">
    <source>
        <dbReference type="Proteomes" id="UP000001070"/>
    </source>
</evidence>
<dbReference type="HOGENOM" id="CLU_3016395_0_0_1"/>